<dbReference type="Pfam" id="PF04717">
    <property type="entry name" value="Phage_base_V"/>
    <property type="match status" value="1"/>
</dbReference>
<feature type="compositionally biased region" description="Polar residues" evidence="1">
    <location>
        <begin position="241"/>
        <end position="251"/>
    </location>
</feature>
<evidence type="ECO:0000259" key="2">
    <source>
        <dbReference type="Pfam" id="PF04717"/>
    </source>
</evidence>
<evidence type="ECO:0000313" key="4">
    <source>
        <dbReference type="EMBL" id="RDI20729.1"/>
    </source>
</evidence>
<organism evidence="4 5">
    <name type="scientific">Pseudacidovorax intermedius</name>
    <dbReference type="NCBI Taxonomy" id="433924"/>
    <lineage>
        <taxon>Bacteria</taxon>
        <taxon>Pseudomonadati</taxon>
        <taxon>Pseudomonadota</taxon>
        <taxon>Betaproteobacteria</taxon>
        <taxon>Burkholderiales</taxon>
        <taxon>Comamonadaceae</taxon>
        <taxon>Pseudacidovorax</taxon>
    </lineage>
</organism>
<keyword evidence="5" id="KW-1185">Reference proteome</keyword>
<accession>A0A370FBZ4</accession>
<dbReference type="OrthoDB" id="4931325at2"/>
<evidence type="ECO:0000256" key="1">
    <source>
        <dbReference type="SAM" id="MobiDB-lite"/>
    </source>
</evidence>
<protein>
    <submittedName>
        <fullName evidence="4">Phage baseplate assembly protein V</fullName>
    </submittedName>
</protein>
<dbReference type="Gene3D" id="6.20.150.10">
    <property type="match status" value="1"/>
</dbReference>
<comment type="caution">
    <text evidence="4">The sequence shown here is derived from an EMBL/GenBank/DDBJ whole genome shotgun (WGS) entry which is preliminary data.</text>
</comment>
<feature type="region of interest" description="Disordered" evidence="1">
    <location>
        <begin position="216"/>
        <end position="251"/>
    </location>
</feature>
<dbReference type="InterPro" id="IPR037026">
    <property type="entry name" value="Vgr_OB-fold_dom_sf"/>
</dbReference>
<reference evidence="4 5" key="1">
    <citation type="submission" date="2018-07" db="EMBL/GenBank/DDBJ databases">
        <title>Genomic Encyclopedia of Type Strains, Phase IV (KMG-IV): sequencing the most valuable type-strain genomes for metagenomic binning, comparative biology and taxonomic classification.</title>
        <authorList>
            <person name="Goeker M."/>
        </authorList>
    </citation>
    <scope>NUCLEOTIDE SEQUENCE [LARGE SCALE GENOMIC DNA]</scope>
    <source>
        <strain evidence="4 5">DSM 21352</strain>
    </source>
</reference>
<dbReference type="InterPro" id="IPR006531">
    <property type="entry name" value="Gp5/Vgr_OB"/>
</dbReference>
<dbReference type="AlphaFoldDB" id="A0A370FBZ4"/>
<name>A0A370FBZ4_9BURK</name>
<dbReference type="InterPro" id="IPR013046">
    <property type="entry name" value="GpV/Gp45"/>
</dbReference>
<dbReference type="NCBIfam" id="TIGR01644">
    <property type="entry name" value="phage_P2_V"/>
    <property type="match status" value="1"/>
</dbReference>
<dbReference type="Proteomes" id="UP000255265">
    <property type="component" value="Unassembled WGS sequence"/>
</dbReference>
<feature type="domain" description="Gp5/Type VI secretion system Vgr protein OB-fold" evidence="2">
    <location>
        <begin position="20"/>
        <end position="88"/>
    </location>
</feature>
<gene>
    <name evidence="4" type="ORF">DFR41_110137</name>
</gene>
<dbReference type="Gene3D" id="2.40.50.230">
    <property type="entry name" value="Gp5 N-terminal domain"/>
    <property type="match status" value="1"/>
</dbReference>
<evidence type="ECO:0000313" key="5">
    <source>
        <dbReference type="Proteomes" id="UP000255265"/>
    </source>
</evidence>
<evidence type="ECO:0000259" key="3">
    <source>
        <dbReference type="Pfam" id="PF21930"/>
    </source>
</evidence>
<dbReference type="EMBL" id="QQAV01000010">
    <property type="protein sequence ID" value="RDI20729.1"/>
    <property type="molecule type" value="Genomic_DNA"/>
</dbReference>
<dbReference type="Pfam" id="PF21930">
    <property type="entry name" value="Gp138_C"/>
    <property type="match status" value="1"/>
</dbReference>
<dbReference type="RefSeq" id="WP_114804238.1">
    <property type="nucleotide sequence ID" value="NZ_QQAV01000010.1"/>
</dbReference>
<dbReference type="InterPro" id="IPR054122">
    <property type="entry name" value="Gp138-like_C"/>
</dbReference>
<proteinExistence type="predicted"/>
<sequence length="251" mass="26288">MDIDLLLPDVLRKLENLVRTGTIAEVRHELPGALVRVQIGKNVTDWRPYHELRAGNTRTWNPPTVGEQVTLLSPGGDLAGALVIGGIHQNDHPAPSTDPNKTVTVYPDGATVSYDHAAHALAITLPAGGTADITVPDRITVHCTTADVTASDSATVHSQQITLDAPQTTTTGHLTVMGLTTMLGGFSASGASAVPGAQSVGRMSIPLLSTREIETTSTVSADTDVRSGPISLRTHPHDKVQQGTDLSGLPQ</sequence>
<feature type="domain" description="Gp138-like beta-helical trimerization" evidence="3">
    <location>
        <begin position="106"/>
        <end position="178"/>
    </location>
</feature>